<organism evidence="2 3">
    <name type="scientific">Spiroplasma poulsonii</name>
    <dbReference type="NCBI Taxonomy" id="2138"/>
    <lineage>
        <taxon>Bacteria</taxon>
        <taxon>Bacillati</taxon>
        <taxon>Mycoplasmatota</taxon>
        <taxon>Mollicutes</taxon>
        <taxon>Entomoplasmatales</taxon>
        <taxon>Spiroplasmataceae</taxon>
        <taxon>Spiroplasma</taxon>
    </lineage>
</organism>
<dbReference type="OrthoDB" id="390274at2"/>
<dbReference type="EMBL" id="JTLV02000001">
    <property type="protein sequence ID" value="PQM32385.1"/>
    <property type="molecule type" value="Genomic_DNA"/>
</dbReference>
<keyword evidence="3" id="KW-1185">Reference proteome</keyword>
<comment type="caution">
    <text evidence="2">The sequence shown here is derived from an EMBL/GenBank/DDBJ whole genome shotgun (WGS) entry which is preliminary data.</text>
</comment>
<dbReference type="RefSeq" id="WP_105629029.1">
    <property type="nucleotide sequence ID" value="NZ_CM020866.1"/>
</dbReference>
<evidence type="ECO:0000313" key="2">
    <source>
        <dbReference type="EMBL" id="PQM32385.1"/>
    </source>
</evidence>
<proteinExistence type="predicted"/>
<name>A0A2P6FG01_9MOLU</name>
<protein>
    <recommendedName>
        <fullName evidence="4">DUF3137 domain-containing protein</fullName>
    </recommendedName>
</protein>
<accession>A0A2P6FG01</accession>
<evidence type="ECO:0000313" key="3">
    <source>
        <dbReference type="Proteomes" id="UP000031565"/>
    </source>
</evidence>
<keyword evidence="1" id="KW-0472">Membrane</keyword>
<dbReference type="AlphaFoldDB" id="A0A2P6FG01"/>
<reference evidence="2 3" key="1">
    <citation type="journal article" date="2015" name="MBio">
        <title>Genome sequence of the Drosophila melanogaster male-killing Spiroplasma strain MSRO endosymbiont.</title>
        <authorList>
            <person name="Paredes J.C."/>
            <person name="Herren J.K."/>
            <person name="Schupfer F."/>
            <person name="Marin R."/>
            <person name="Claverol S."/>
            <person name="Kuo C.H."/>
            <person name="Lemaitre B."/>
            <person name="Beven L."/>
        </authorList>
    </citation>
    <scope>NUCLEOTIDE SEQUENCE [LARGE SCALE GENOMIC DNA]</scope>
    <source>
        <strain evidence="2 3">MSRO</strain>
    </source>
</reference>
<keyword evidence="1" id="KW-1133">Transmembrane helix</keyword>
<feature type="transmembrane region" description="Helical" evidence="1">
    <location>
        <begin position="39"/>
        <end position="69"/>
    </location>
</feature>
<feature type="transmembrane region" description="Helical" evidence="1">
    <location>
        <begin position="75"/>
        <end position="97"/>
    </location>
</feature>
<evidence type="ECO:0000256" key="1">
    <source>
        <dbReference type="SAM" id="Phobius"/>
    </source>
</evidence>
<sequence>MENNILPLEAVVTQEFTDLVMKYKLTNINFKYFKKRYMFLNWFLVIITFLLWFLLIITFIKLSLFFLAALNSVGITGQVLIFLASLGSLSGAGYLTFKYWKAIKLQKLIIQELPLAKFYQTELDAITTKKYQVDTVKKEFDLFPHVGVPAKSEIRQDYVINFQTTNVNYSFGTLTRKEVIDMGKSKDIIYTRYPYLIIDVNEPWMLIATIKAMRTFLKIFKSKDNADLESTEFEKIFAVNANDQILIRKLLTPKVMVNLIELANNNKKIPLMQFDGGYITIAFNNYNVNSFNDITGMLLGFSFVGTYQKAITNVVNVIRNDLEWLLKSLQLIEAYDFKN</sequence>
<dbReference type="Proteomes" id="UP000031565">
    <property type="component" value="Unassembled WGS sequence"/>
</dbReference>
<dbReference type="STRING" id="2138.SMSRO_v1c20910"/>
<gene>
    <name evidence="2" type="ORF">SMSRO_SF022980</name>
</gene>
<evidence type="ECO:0008006" key="4">
    <source>
        <dbReference type="Google" id="ProtNLM"/>
    </source>
</evidence>
<dbReference type="Pfam" id="PF11335">
    <property type="entry name" value="DUF3137"/>
    <property type="match status" value="1"/>
</dbReference>
<keyword evidence="1" id="KW-0812">Transmembrane</keyword>
<dbReference type="InterPro" id="IPR021484">
    <property type="entry name" value="DUF3137"/>
</dbReference>